<evidence type="ECO:0008006" key="8">
    <source>
        <dbReference type="Google" id="ProtNLM"/>
    </source>
</evidence>
<proteinExistence type="inferred from homology"/>
<dbReference type="Pfam" id="PF05130">
    <property type="entry name" value="FlgN"/>
    <property type="match status" value="1"/>
</dbReference>
<dbReference type="KEGG" id="tse:THMIRHAS_08730"/>
<feature type="region of interest" description="Disordered" evidence="5">
    <location>
        <begin position="142"/>
        <end position="162"/>
    </location>
</feature>
<gene>
    <name evidence="6" type="ORF">THMIRHAS_08730</name>
</gene>
<keyword evidence="3" id="KW-1005">Bacterial flagellum biogenesis</keyword>
<reference evidence="7" key="1">
    <citation type="submission" date="2019-11" db="EMBL/GenBank/DDBJ databases">
        <title>Isolation and characterization of two novel species in the genus Thiomicrorhabdus.</title>
        <authorList>
            <person name="Mochizuki J."/>
            <person name="Kojima H."/>
            <person name="Fukui M."/>
        </authorList>
    </citation>
    <scope>NUCLEOTIDE SEQUENCE [LARGE SCALE GENOMIC DNA]</scope>
    <source>
        <strain evidence="7">aks77</strain>
    </source>
</reference>
<sequence>MALNAFNASIHQVIDQLKPIADVFFDCLQQEATCIAKGSAIELEEVANNKQQLSQQLEQASKECNHLLSQHQCDLQALLNGSDAIVNRLDQPTKQALSALNDKLTASFELNQANGIAVQTLSKINRFTLNLITGQNPSVKLYGAKGTTEKPHRNSGAKLGEA</sequence>
<comment type="function">
    <text evidence="1">Required for the efficient initiation of filament assembly.</text>
</comment>
<dbReference type="InterPro" id="IPR007809">
    <property type="entry name" value="FlgN-like"/>
</dbReference>
<evidence type="ECO:0000313" key="7">
    <source>
        <dbReference type="Proteomes" id="UP000501726"/>
    </source>
</evidence>
<accession>A0A6F8PU47</accession>
<organism evidence="6 7">
    <name type="scientific">Thiosulfatimonas sediminis</name>
    <dbReference type="NCBI Taxonomy" id="2675054"/>
    <lineage>
        <taxon>Bacteria</taxon>
        <taxon>Pseudomonadati</taxon>
        <taxon>Pseudomonadota</taxon>
        <taxon>Gammaproteobacteria</taxon>
        <taxon>Thiotrichales</taxon>
        <taxon>Piscirickettsiaceae</taxon>
        <taxon>Thiosulfatimonas</taxon>
    </lineage>
</organism>
<dbReference type="Gene3D" id="1.20.58.300">
    <property type="entry name" value="FlgN-like"/>
    <property type="match status" value="1"/>
</dbReference>
<feature type="coiled-coil region" evidence="4">
    <location>
        <begin position="36"/>
        <end position="70"/>
    </location>
</feature>
<dbReference type="SUPFAM" id="SSF140566">
    <property type="entry name" value="FlgN-like"/>
    <property type="match status" value="1"/>
</dbReference>
<dbReference type="Proteomes" id="UP000501726">
    <property type="component" value="Chromosome"/>
</dbReference>
<dbReference type="RefSeq" id="WP_173271270.1">
    <property type="nucleotide sequence ID" value="NZ_AP021889.1"/>
</dbReference>
<evidence type="ECO:0000313" key="6">
    <source>
        <dbReference type="EMBL" id="BBP45500.1"/>
    </source>
</evidence>
<evidence type="ECO:0000256" key="1">
    <source>
        <dbReference type="ARBA" id="ARBA00002397"/>
    </source>
</evidence>
<dbReference type="GO" id="GO:0044780">
    <property type="term" value="P:bacterial-type flagellum assembly"/>
    <property type="evidence" value="ECO:0007669"/>
    <property type="project" value="InterPro"/>
</dbReference>
<keyword evidence="4" id="KW-0175">Coiled coil</keyword>
<comment type="similarity">
    <text evidence="2">Belongs to the FlgN family.</text>
</comment>
<evidence type="ECO:0000256" key="4">
    <source>
        <dbReference type="SAM" id="Coils"/>
    </source>
</evidence>
<keyword evidence="7" id="KW-1185">Reference proteome</keyword>
<name>A0A6F8PU47_9GAMM</name>
<evidence type="ECO:0000256" key="2">
    <source>
        <dbReference type="ARBA" id="ARBA00007703"/>
    </source>
</evidence>
<protein>
    <recommendedName>
        <fullName evidence="8">Flagellar protein FlgN</fullName>
    </recommendedName>
</protein>
<evidence type="ECO:0000256" key="3">
    <source>
        <dbReference type="ARBA" id="ARBA00022795"/>
    </source>
</evidence>
<dbReference type="EMBL" id="AP021889">
    <property type="protein sequence ID" value="BBP45500.1"/>
    <property type="molecule type" value="Genomic_DNA"/>
</dbReference>
<dbReference type="AlphaFoldDB" id="A0A6F8PU47"/>
<dbReference type="InterPro" id="IPR036679">
    <property type="entry name" value="FlgN-like_sf"/>
</dbReference>
<evidence type="ECO:0000256" key="5">
    <source>
        <dbReference type="SAM" id="MobiDB-lite"/>
    </source>
</evidence>